<dbReference type="InterPro" id="IPR053465">
    <property type="entry name" value="Sortase_Class_E"/>
</dbReference>
<feature type="active site" description="Proton donor/acceptor" evidence="2">
    <location>
        <position position="188"/>
    </location>
</feature>
<sequence>MRDRVRERRERVPVVVQGRGRRRTGARVLWAAAEAVVTCGVVVLLLVVHQLWWTNQQARAEAREQVSVLEREWAISPPVEGEGEGGGDGDPPVRSVESELPGEAETPAAGDLPEVASVRPAPSSGRDRTRQAAPDSRAFAILRIPRLGLTVPVARGISKRSVLDKGYVGHYPGTSGPGRTGNFALAGHRNTHGEPFRYINRLVPGDVISVRTRARTYTYRVDQVLPQTAPRDVGVVRAVPRSLVKPSYGYSAAGSYLTLTTCTPEFSSAYRLVVWAKLVGPGGA</sequence>
<dbReference type="GO" id="GO:0016787">
    <property type="term" value="F:hydrolase activity"/>
    <property type="evidence" value="ECO:0007669"/>
    <property type="project" value="UniProtKB-KW"/>
</dbReference>
<evidence type="ECO:0000313" key="6">
    <source>
        <dbReference type="Proteomes" id="UP000324106"/>
    </source>
</evidence>
<dbReference type="InterPro" id="IPR042003">
    <property type="entry name" value="Sortase_E"/>
</dbReference>
<protein>
    <submittedName>
        <fullName evidence="5">Class E sortase</fullName>
    </submittedName>
</protein>
<evidence type="ECO:0000256" key="1">
    <source>
        <dbReference type="ARBA" id="ARBA00022801"/>
    </source>
</evidence>
<feature type="active site" description="Acyl-thioester intermediate" evidence="2">
    <location>
        <position position="262"/>
    </location>
</feature>
<keyword evidence="4" id="KW-1133">Transmembrane helix</keyword>
<dbReference type="Proteomes" id="UP000324106">
    <property type="component" value="Chromosome"/>
</dbReference>
<dbReference type="OrthoDB" id="5242879at2"/>
<dbReference type="NCBIfam" id="TIGR01076">
    <property type="entry name" value="sortase_fam"/>
    <property type="match status" value="1"/>
</dbReference>
<reference evidence="5 6" key="1">
    <citation type="submission" date="2018-05" db="EMBL/GenBank/DDBJ databases">
        <title>Streptomyces venezuelae.</title>
        <authorList>
            <person name="Kim W."/>
            <person name="Lee N."/>
            <person name="Cho B.-K."/>
        </authorList>
    </citation>
    <scope>NUCLEOTIDE SEQUENCE [LARGE SCALE GENOMIC DNA]</scope>
    <source>
        <strain evidence="5 6">ATCC 15068</strain>
    </source>
</reference>
<accession>A0A5P2AYQ0</accession>
<dbReference type="EMBL" id="CP029194">
    <property type="protein sequence ID" value="QES22011.1"/>
    <property type="molecule type" value="Genomic_DNA"/>
</dbReference>
<dbReference type="Pfam" id="PF04203">
    <property type="entry name" value="Sortase"/>
    <property type="match status" value="1"/>
</dbReference>
<name>A0A5P2AYQ0_STRVZ</name>
<dbReference type="Gene3D" id="2.40.260.10">
    <property type="entry name" value="Sortase"/>
    <property type="match status" value="1"/>
</dbReference>
<keyword evidence="4" id="KW-0812">Transmembrane</keyword>
<dbReference type="InterPro" id="IPR023365">
    <property type="entry name" value="Sortase_dom-sf"/>
</dbReference>
<dbReference type="RefSeq" id="WP_150269903.1">
    <property type="nucleotide sequence ID" value="NZ_CP029194.1"/>
</dbReference>
<dbReference type="SUPFAM" id="SSF63817">
    <property type="entry name" value="Sortase"/>
    <property type="match status" value="1"/>
</dbReference>
<feature type="transmembrane region" description="Helical" evidence="4">
    <location>
        <begin position="28"/>
        <end position="53"/>
    </location>
</feature>
<evidence type="ECO:0000256" key="3">
    <source>
        <dbReference type="SAM" id="MobiDB-lite"/>
    </source>
</evidence>
<organism evidence="5 6">
    <name type="scientific">Streptomyces venezuelae</name>
    <dbReference type="NCBI Taxonomy" id="54571"/>
    <lineage>
        <taxon>Bacteria</taxon>
        <taxon>Bacillati</taxon>
        <taxon>Actinomycetota</taxon>
        <taxon>Actinomycetes</taxon>
        <taxon>Kitasatosporales</taxon>
        <taxon>Streptomycetaceae</taxon>
        <taxon>Streptomyces</taxon>
    </lineage>
</organism>
<keyword evidence="4" id="KW-0472">Membrane</keyword>
<dbReference type="CDD" id="cd05830">
    <property type="entry name" value="Sortase_E"/>
    <property type="match status" value="1"/>
</dbReference>
<dbReference type="InterPro" id="IPR005754">
    <property type="entry name" value="Sortase"/>
</dbReference>
<proteinExistence type="predicted"/>
<evidence type="ECO:0000256" key="2">
    <source>
        <dbReference type="PIRSR" id="PIRSR605754-1"/>
    </source>
</evidence>
<keyword evidence="1" id="KW-0378">Hydrolase</keyword>
<dbReference type="AlphaFoldDB" id="A0A5P2AYQ0"/>
<dbReference type="NCBIfam" id="NF033747">
    <property type="entry name" value="class_E_sortase"/>
    <property type="match status" value="1"/>
</dbReference>
<gene>
    <name evidence="5" type="ORF">DEJ46_25270</name>
</gene>
<evidence type="ECO:0000256" key="4">
    <source>
        <dbReference type="SAM" id="Phobius"/>
    </source>
</evidence>
<feature type="region of interest" description="Disordered" evidence="3">
    <location>
        <begin position="75"/>
        <end position="134"/>
    </location>
</feature>
<evidence type="ECO:0000313" key="5">
    <source>
        <dbReference type="EMBL" id="QES22011.1"/>
    </source>
</evidence>